<evidence type="ECO:0000259" key="7">
    <source>
        <dbReference type="Pfam" id="PF05239"/>
    </source>
</evidence>
<gene>
    <name evidence="5" type="primary">rimM</name>
    <name evidence="8" type="ORF">VN24_20700</name>
</gene>
<dbReference type="GO" id="GO:0043022">
    <property type="term" value="F:ribosome binding"/>
    <property type="evidence" value="ECO:0007669"/>
    <property type="project" value="InterPro"/>
</dbReference>
<keyword evidence="1 5" id="KW-0963">Cytoplasm</keyword>
<dbReference type="Pfam" id="PF05239">
    <property type="entry name" value="PRC"/>
    <property type="match status" value="1"/>
</dbReference>
<dbReference type="Gene3D" id="2.30.30.240">
    <property type="entry name" value="PRC-barrel domain"/>
    <property type="match status" value="1"/>
</dbReference>
<comment type="subcellular location">
    <subcellularLocation>
        <location evidence="5">Cytoplasm</location>
    </subcellularLocation>
</comment>
<dbReference type="Pfam" id="PF01782">
    <property type="entry name" value="RimM"/>
    <property type="match status" value="1"/>
</dbReference>
<evidence type="ECO:0000259" key="6">
    <source>
        <dbReference type="Pfam" id="PF01782"/>
    </source>
</evidence>
<dbReference type="PATRIC" id="fig|1126833.4.peg.4552"/>
<dbReference type="GO" id="GO:0005840">
    <property type="term" value="C:ribosome"/>
    <property type="evidence" value="ECO:0007669"/>
    <property type="project" value="InterPro"/>
</dbReference>
<comment type="subunit">
    <text evidence="5">Binds ribosomal protein uS19.</text>
</comment>
<dbReference type="HAMAP" id="MF_00014">
    <property type="entry name" value="Ribosome_mat_RimM"/>
    <property type="match status" value="1"/>
</dbReference>
<dbReference type="InterPro" id="IPR009000">
    <property type="entry name" value="Transl_B-barrel_sf"/>
</dbReference>
<evidence type="ECO:0000256" key="5">
    <source>
        <dbReference type="HAMAP-Rule" id="MF_00014"/>
    </source>
</evidence>
<keyword evidence="4 5" id="KW-0143">Chaperone</keyword>
<reference evidence="9" key="2">
    <citation type="submission" date="2015-03" db="EMBL/GenBank/DDBJ databases">
        <title>Genome sequence of Paenibacillus beijingensis strain DSM 24997T.</title>
        <authorList>
            <person name="Kwak Y."/>
            <person name="Shin J.-H."/>
        </authorList>
    </citation>
    <scope>NUCLEOTIDE SEQUENCE [LARGE SCALE GENOMIC DNA]</scope>
    <source>
        <strain evidence="9">DSM 24997</strain>
    </source>
</reference>
<dbReference type="Proteomes" id="UP000032633">
    <property type="component" value="Chromosome"/>
</dbReference>
<comment type="domain">
    <text evidence="5">The PRC barrel domain binds ribosomal protein uS19.</text>
</comment>
<dbReference type="InterPro" id="IPR036976">
    <property type="entry name" value="RimM_N_sf"/>
</dbReference>
<evidence type="ECO:0000313" key="8">
    <source>
        <dbReference type="EMBL" id="AJY77895.1"/>
    </source>
</evidence>
<evidence type="ECO:0000256" key="4">
    <source>
        <dbReference type="ARBA" id="ARBA00023186"/>
    </source>
</evidence>
<dbReference type="OrthoDB" id="9810331at2"/>
<dbReference type="PANTHER" id="PTHR33692:SF1">
    <property type="entry name" value="RIBOSOME MATURATION FACTOR RIMM"/>
    <property type="match status" value="1"/>
</dbReference>
<dbReference type="GO" id="GO:0005737">
    <property type="term" value="C:cytoplasm"/>
    <property type="evidence" value="ECO:0007669"/>
    <property type="project" value="UniProtKB-SubCell"/>
</dbReference>
<dbReference type="SUPFAM" id="SSF50447">
    <property type="entry name" value="Translation proteins"/>
    <property type="match status" value="1"/>
</dbReference>
<name>A0A0D5NRW5_9BACL</name>
<keyword evidence="2 5" id="KW-0690">Ribosome biogenesis</keyword>
<evidence type="ECO:0000256" key="1">
    <source>
        <dbReference type="ARBA" id="ARBA00022490"/>
    </source>
</evidence>
<comment type="function">
    <text evidence="5">An accessory protein needed during the final step in the assembly of 30S ribosomal subunit, possibly for assembly of the head region. Essential for efficient processing of 16S rRNA. May be needed both before and after RbfA during the maturation of 16S rRNA. It has affinity for free ribosomal 30S subunits but not for 70S ribosomes.</text>
</comment>
<keyword evidence="9" id="KW-1185">Reference proteome</keyword>
<proteinExistence type="inferred from homology"/>
<dbReference type="GO" id="GO:0042274">
    <property type="term" value="P:ribosomal small subunit biogenesis"/>
    <property type="evidence" value="ECO:0007669"/>
    <property type="project" value="UniProtKB-UniRule"/>
</dbReference>
<dbReference type="HOGENOM" id="CLU_077636_3_1_9"/>
<keyword evidence="3 5" id="KW-0698">rRNA processing</keyword>
<dbReference type="RefSeq" id="WP_045673526.1">
    <property type="nucleotide sequence ID" value="NZ_CP011058.1"/>
</dbReference>
<dbReference type="InterPro" id="IPR011033">
    <property type="entry name" value="PRC_barrel-like_sf"/>
</dbReference>
<dbReference type="PANTHER" id="PTHR33692">
    <property type="entry name" value="RIBOSOME MATURATION FACTOR RIMM"/>
    <property type="match status" value="1"/>
</dbReference>
<dbReference type="GO" id="GO:0006364">
    <property type="term" value="P:rRNA processing"/>
    <property type="evidence" value="ECO:0007669"/>
    <property type="project" value="UniProtKB-UniRule"/>
</dbReference>
<accession>A0A0D5NRW5</accession>
<evidence type="ECO:0000313" key="9">
    <source>
        <dbReference type="Proteomes" id="UP000032633"/>
    </source>
</evidence>
<dbReference type="EMBL" id="CP011058">
    <property type="protein sequence ID" value="AJY77895.1"/>
    <property type="molecule type" value="Genomic_DNA"/>
</dbReference>
<dbReference type="Gene3D" id="2.40.30.60">
    <property type="entry name" value="RimM"/>
    <property type="match status" value="1"/>
</dbReference>
<dbReference type="NCBIfam" id="TIGR02273">
    <property type="entry name" value="16S_RimM"/>
    <property type="match status" value="1"/>
</dbReference>
<dbReference type="InterPro" id="IPR002676">
    <property type="entry name" value="RimM_N"/>
</dbReference>
<evidence type="ECO:0000256" key="2">
    <source>
        <dbReference type="ARBA" id="ARBA00022517"/>
    </source>
</evidence>
<feature type="domain" description="RimM N-terminal" evidence="6">
    <location>
        <begin position="7"/>
        <end position="93"/>
    </location>
</feature>
<dbReference type="InterPro" id="IPR011961">
    <property type="entry name" value="RimM"/>
</dbReference>
<dbReference type="AlphaFoldDB" id="A0A0D5NRW5"/>
<evidence type="ECO:0000256" key="3">
    <source>
        <dbReference type="ARBA" id="ARBA00022552"/>
    </source>
</evidence>
<dbReference type="InterPro" id="IPR027275">
    <property type="entry name" value="PRC-brl_dom"/>
</dbReference>
<dbReference type="SUPFAM" id="SSF50346">
    <property type="entry name" value="PRC-barrel domain"/>
    <property type="match status" value="1"/>
</dbReference>
<comment type="similarity">
    <text evidence="5">Belongs to the RimM family.</text>
</comment>
<sequence>MTEKWFTVGKVANTHGIRGELKIVPHTDFPEQRFAPGSRLTLLKEESVSGGVPVEVQSARLHKNVYIVKLKGYHDINEVEKYKGWMMKIAESQREELEDDEYYYSDIIGCKAVTEEGEELGTISEILSPGANDVWVVDLPKKKQLLLPVIDDVILTVDVKEKKVTVRLMEGMM</sequence>
<dbReference type="STRING" id="1126833.VN24_20700"/>
<organism evidence="8 9">
    <name type="scientific">Paenibacillus beijingensis</name>
    <dbReference type="NCBI Taxonomy" id="1126833"/>
    <lineage>
        <taxon>Bacteria</taxon>
        <taxon>Bacillati</taxon>
        <taxon>Bacillota</taxon>
        <taxon>Bacilli</taxon>
        <taxon>Bacillales</taxon>
        <taxon>Paenibacillaceae</taxon>
        <taxon>Paenibacillus</taxon>
    </lineage>
</organism>
<dbReference type="KEGG" id="pbj:VN24_20700"/>
<feature type="domain" description="PRC-barrel" evidence="7">
    <location>
        <begin position="99"/>
        <end position="172"/>
    </location>
</feature>
<protein>
    <recommendedName>
        <fullName evidence="5">Ribosome maturation factor RimM</fullName>
    </recommendedName>
</protein>
<reference evidence="8 9" key="1">
    <citation type="journal article" date="2015" name="J. Biotechnol.">
        <title>Complete genome sequence of Paenibacillus beijingensis 7188(T) (=DSM 24997(T)), a novel rhizobacterium from jujube garden soil.</title>
        <authorList>
            <person name="Kwak Y."/>
            <person name="Shin J.H."/>
        </authorList>
    </citation>
    <scope>NUCLEOTIDE SEQUENCE [LARGE SCALE GENOMIC DNA]</scope>
    <source>
        <strain evidence="8 9">DSM 24997</strain>
    </source>
</reference>